<protein>
    <submittedName>
        <fullName evidence="1">Uncharacterized protein</fullName>
    </submittedName>
</protein>
<evidence type="ECO:0000313" key="1">
    <source>
        <dbReference type="EMBL" id="KAE8977493.1"/>
    </source>
</evidence>
<evidence type="ECO:0000313" key="4">
    <source>
        <dbReference type="Proteomes" id="UP000434957"/>
    </source>
</evidence>
<dbReference type="EMBL" id="QXFT01001265">
    <property type="protein sequence ID" value="KAE9323662.1"/>
    <property type="molecule type" value="Genomic_DNA"/>
</dbReference>
<organism evidence="1 3">
    <name type="scientific">Phytophthora rubi</name>
    <dbReference type="NCBI Taxonomy" id="129364"/>
    <lineage>
        <taxon>Eukaryota</taxon>
        <taxon>Sar</taxon>
        <taxon>Stramenopiles</taxon>
        <taxon>Oomycota</taxon>
        <taxon>Peronosporomycetes</taxon>
        <taxon>Peronosporales</taxon>
        <taxon>Peronosporaceae</taxon>
        <taxon>Phytophthora</taxon>
    </lineage>
</organism>
<name>A0A6A3ICB4_9STRA</name>
<accession>A0A6A3ICB4</accession>
<evidence type="ECO:0000313" key="2">
    <source>
        <dbReference type="EMBL" id="KAE9323662.1"/>
    </source>
</evidence>
<gene>
    <name evidence="1" type="ORF">PR001_g25112</name>
    <name evidence="2" type="ORF">PR003_g16927</name>
</gene>
<dbReference type="Proteomes" id="UP000434957">
    <property type="component" value="Unassembled WGS sequence"/>
</dbReference>
<dbReference type="EMBL" id="QXFV01003357">
    <property type="protein sequence ID" value="KAE8977493.1"/>
    <property type="molecule type" value="Genomic_DNA"/>
</dbReference>
<sequence length="32" mass="3712">MKPLRSDEFEYKILDSSIEVTVADCKKIRVVV</sequence>
<evidence type="ECO:0000313" key="3">
    <source>
        <dbReference type="Proteomes" id="UP000429607"/>
    </source>
</evidence>
<keyword evidence="4" id="KW-1185">Reference proteome</keyword>
<proteinExistence type="predicted"/>
<dbReference type="Proteomes" id="UP000429607">
    <property type="component" value="Unassembled WGS sequence"/>
</dbReference>
<reference evidence="1 3" key="1">
    <citation type="submission" date="2018-09" db="EMBL/GenBank/DDBJ databases">
        <title>Genomic investigation of the strawberry pathogen Phytophthora fragariae indicates pathogenicity is determined by transcriptional variation in three key races.</title>
        <authorList>
            <person name="Adams T.M."/>
            <person name="Armitage A.D."/>
            <person name="Sobczyk M.K."/>
            <person name="Bates H.J."/>
            <person name="Dunwell J.M."/>
            <person name="Nellist C.F."/>
            <person name="Harrison R.J."/>
        </authorList>
    </citation>
    <scope>NUCLEOTIDE SEQUENCE [LARGE SCALE GENOMIC DNA]</scope>
    <source>
        <strain evidence="1 3">SCRP249</strain>
        <strain evidence="2 4">SCRP333</strain>
    </source>
</reference>
<dbReference type="AlphaFoldDB" id="A0A6A3ICB4"/>
<comment type="caution">
    <text evidence="1">The sequence shown here is derived from an EMBL/GenBank/DDBJ whole genome shotgun (WGS) entry which is preliminary data.</text>
</comment>